<evidence type="ECO:0000313" key="1">
    <source>
        <dbReference type="EMBL" id="AKQ08423.1"/>
    </source>
</evidence>
<protein>
    <submittedName>
        <fullName evidence="1">Uncharacterized protein</fullName>
    </submittedName>
</protein>
<reference evidence="1 2" key="1">
    <citation type="submission" date="2015-06" db="EMBL/GenBank/DDBJ databases">
        <title>Complete genome sequence of Bacillus cereus phage PBC2.</title>
        <authorList>
            <person name="Kong M."/>
            <person name="Ryu S."/>
        </authorList>
    </citation>
    <scope>NUCLEOTIDE SEQUENCE [LARGE SCALE GENOMIC DNA]</scope>
</reference>
<keyword evidence="2" id="KW-1185">Reference proteome</keyword>
<evidence type="ECO:0000313" key="2">
    <source>
        <dbReference type="Proteomes" id="UP000223102"/>
    </source>
</evidence>
<dbReference type="EMBL" id="KT070867">
    <property type="protein sequence ID" value="AKQ08423.1"/>
    <property type="molecule type" value="Genomic_DNA"/>
</dbReference>
<proteinExistence type="predicted"/>
<organism evidence="1 2">
    <name type="scientific">Bacillus phage PBC2</name>
    <dbReference type="NCBI Taxonomy" id="1675029"/>
    <lineage>
        <taxon>Viruses</taxon>
        <taxon>Duplodnaviria</taxon>
        <taxon>Heunggongvirae</taxon>
        <taxon>Uroviricota</taxon>
        <taxon>Caudoviricetes</taxon>
        <taxon>Andregratiavirinae</taxon>
        <taxon>Haetaevirus</taxon>
        <taxon>Haetaevirus PBC2</taxon>
    </lineage>
</organism>
<name>A0A218KC06_9CAUD</name>
<sequence>MLNAKVILDKGNGTQDELPLSIVSLNGVKVKEIVFKRLNSSILAEYKYVRENDDDEYIVMVINTDKVISIVSYYE</sequence>
<gene>
    <name evidence="1" type="ORF">PBC2_108</name>
</gene>
<accession>A0A218KC06</accession>
<dbReference type="Proteomes" id="UP000223102">
    <property type="component" value="Segment"/>
</dbReference>